<feature type="binding site" evidence="13">
    <location>
        <position position="431"/>
    </location>
    <ligand>
        <name>Mg(2+)</name>
        <dbReference type="ChEBI" id="CHEBI:18420"/>
        <label>1</label>
    </ligand>
</feature>
<keyword evidence="5 13" id="KW-0436">Ligase</keyword>
<evidence type="ECO:0000256" key="1">
    <source>
        <dbReference type="ARBA" id="ARBA00004496"/>
    </source>
</evidence>
<dbReference type="Gene3D" id="2.40.50.140">
    <property type="entry name" value="Nucleic acid-binding proteins"/>
    <property type="match status" value="1"/>
</dbReference>
<keyword evidence="11 13" id="KW-0030">Aminoacyl-tRNA synthetase</keyword>
<dbReference type="HAMAP" id="MF_00252">
    <property type="entry name" value="Lys_tRNA_synth_class2"/>
    <property type="match status" value="1"/>
</dbReference>
<dbReference type="GO" id="GO:0000049">
    <property type="term" value="F:tRNA binding"/>
    <property type="evidence" value="ECO:0007669"/>
    <property type="project" value="TreeGrafter"/>
</dbReference>
<dbReference type="GO" id="GO:0000287">
    <property type="term" value="F:magnesium ion binding"/>
    <property type="evidence" value="ECO:0007669"/>
    <property type="project" value="UniProtKB-UniRule"/>
</dbReference>
<comment type="caution">
    <text evidence="17">The sequence shown here is derived from an EMBL/GenBank/DDBJ whole genome shotgun (WGS) entry which is preliminary data.</text>
</comment>
<evidence type="ECO:0000313" key="17">
    <source>
        <dbReference type="EMBL" id="TXL62423.1"/>
    </source>
</evidence>
<dbReference type="AlphaFoldDB" id="A0A5C8NPQ6"/>
<evidence type="ECO:0000259" key="16">
    <source>
        <dbReference type="PROSITE" id="PS50862"/>
    </source>
</evidence>
<dbReference type="InterPro" id="IPR018149">
    <property type="entry name" value="Lys-tRNA-synth_II_C"/>
</dbReference>
<dbReference type="EMBL" id="VDUY01000010">
    <property type="protein sequence ID" value="TXL62423.1"/>
    <property type="molecule type" value="Genomic_DNA"/>
</dbReference>
<reference evidence="17 18" key="1">
    <citation type="submission" date="2019-06" db="EMBL/GenBank/DDBJ databases">
        <title>Quisquiliibacterium sp. nov., isolated from a maize field.</title>
        <authorList>
            <person name="Lin S.-Y."/>
            <person name="Tsai C.-F."/>
            <person name="Young C.-C."/>
        </authorList>
    </citation>
    <scope>NUCLEOTIDE SEQUENCE [LARGE SCALE GENOMIC DNA]</scope>
    <source>
        <strain evidence="17 18">CC-CFT501</strain>
    </source>
</reference>
<proteinExistence type="inferred from homology"/>
<dbReference type="InterPro" id="IPR045864">
    <property type="entry name" value="aa-tRNA-synth_II/BPL/LPL"/>
</dbReference>
<sequence length="521" mass="57958">MSAETNPQHEPHAPFPAHEDNAIVAERRAKLARLRENGVAFPNDFRPAHRAAALHQHYGFKTREQLEGEHVSVSLGGRIVLKRVQGKASFATIQDGSATGAGGADGRIQLWLNDDGVGVETHEAFKHWDLGDIVGCEGVLFKTMKGELSVRCTAIRLLAKSLRPLPDKFHGIADQELRYRQRYVDLIVTPESRDTFVARSRTMGAIRSFMASHGFLEVETPMLHPIPGGAAAKPFVTHHNALDQQMFLRIAPELYLKRLIVGGFERVYEINRNFRNEGISPRHNPEFTMMEFYAAYTDYRWIMDFTEEVIRDAARAATGATTVSYQGRSIDLGRPFERLSITGAIAKYAPQYMPAQLQDAGFLRGELERLGAAVDQPPLANAGLGALQLALFEEVAESQLWDPTFIVDYPVEVSPLARSSDSRPGITERFELFITGREIANGFSELNDPEDQAERFHAQVAAKDAGDEEAMFYDADYIRALEYGMPPTGGCGIGIDRLVMLLTDSPSIRDVVLFPALKRED</sequence>
<evidence type="ECO:0000256" key="12">
    <source>
        <dbReference type="ARBA" id="ARBA00048573"/>
    </source>
</evidence>
<keyword evidence="7 13" id="KW-0547">Nucleotide-binding</keyword>
<feature type="domain" description="Aminoacyl-transfer RNA synthetases class-II family profile" evidence="16">
    <location>
        <begin position="205"/>
        <end position="515"/>
    </location>
</feature>
<evidence type="ECO:0000256" key="8">
    <source>
        <dbReference type="ARBA" id="ARBA00022840"/>
    </source>
</evidence>
<gene>
    <name evidence="13 17" type="primary">lysS</name>
    <name evidence="17" type="ORF">FHP08_17825</name>
</gene>
<dbReference type="RefSeq" id="WP_147705863.1">
    <property type="nucleotide sequence ID" value="NZ_VDUY01000010.1"/>
</dbReference>
<keyword evidence="10 13" id="KW-0648">Protein biosynthesis</keyword>
<dbReference type="FunFam" id="2.40.50.140:FF:000024">
    <property type="entry name" value="Lysine--tRNA ligase"/>
    <property type="match status" value="1"/>
</dbReference>
<keyword evidence="9 13" id="KW-0460">Magnesium</keyword>
<evidence type="ECO:0000256" key="5">
    <source>
        <dbReference type="ARBA" id="ARBA00022598"/>
    </source>
</evidence>
<comment type="subunit">
    <text evidence="3 13">Homodimer.</text>
</comment>
<dbReference type="Pfam" id="PF01336">
    <property type="entry name" value="tRNA_anti-codon"/>
    <property type="match status" value="1"/>
</dbReference>
<comment type="subcellular location">
    <subcellularLocation>
        <location evidence="1 13">Cytoplasm</location>
    </subcellularLocation>
</comment>
<dbReference type="FunFam" id="3.30.930.10:FF:000001">
    <property type="entry name" value="Lysine--tRNA ligase"/>
    <property type="match status" value="1"/>
</dbReference>
<comment type="catalytic activity">
    <reaction evidence="12 13 14">
        <text>tRNA(Lys) + L-lysine + ATP = L-lysyl-tRNA(Lys) + AMP + diphosphate</text>
        <dbReference type="Rhea" id="RHEA:20792"/>
        <dbReference type="Rhea" id="RHEA-COMP:9696"/>
        <dbReference type="Rhea" id="RHEA-COMP:9697"/>
        <dbReference type="ChEBI" id="CHEBI:30616"/>
        <dbReference type="ChEBI" id="CHEBI:32551"/>
        <dbReference type="ChEBI" id="CHEBI:33019"/>
        <dbReference type="ChEBI" id="CHEBI:78442"/>
        <dbReference type="ChEBI" id="CHEBI:78529"/>
        <dbReference type="ChEBI" id="CHEBI:456215"/>
        <dbReference type="EC" id="6.1.1.6"/>
    </reaction>
</comment>
<dbReference type="PROSITE" id="PS50862">
    <property type="entry name" value="AA_TRNA_LIGASE_II"/>
    <property type="match status" value="1"/>
</dbReference>
<dbReference type="Proteomes" id="UP000321548">
    <property type="component" value="Unassembled WGS sequence"/>
</dbReference>
<evidence type="ECO:0000256" key="4">
    <source>
        <dbReference type="ARBA" id="ARBA00022490"/>
    </source>
</evidence>
<feature type="compositionally biased region" description="Basic and acidic residues" evidence="15">
    <location>
        <begin position="7"/>
        <end position="20"/>
    </location>
</feature>
<keyword evidence="18" id="KW-1185">Reference proteome</keyword>
<evidence type="ECO:0000256" key="10">
    <source>
        <dbReference type="ARBA" id="ARBA00022917"/>
    </source>
</evidence>
<feature type="binding site" evidence="13">
    <location>
        <position position="438"/>
    </location>
    <ligand>
        <name>Mg(2+)</name>
        <dbReference type="ChEBI" id="CHEBI:18420"/>
        <label>2</label>
    </ligand>
</feature>
<dbReference type="SUPFAM" id="SSF50249">
    <property type="entry name" value="Nucleic acid-binding proteins"/>
    <property type="match status" value="1"/>
</dbReference>
<comment type="similarity">
    <text evidence="2 13">Belongs to the class-II aminoacyl-tRNA synthetase family.</text>
</comment>
<dbReference type="InterPro" id="IPR004364">
    <property type="entry name" value="Aa-tRNA-synt_II"/>
</dbReference>
<dbReference type="GO" id="GO:0005524">
    <property type="term" value="F:ATP binding"/>
    <property type="evidence" value="ECO:0007669"/>
    <property type="project" value="UniProtKB-UniRule"/>
</dbReference>
<evidence type="ECO:0000256" key="3">
    <source>
        <dbReference type="ARBA" id="ARBA00011738"/>
    </source>
</evidence>
<dbReference type="EC" id="6.1.1.6" evidence="13"/>
<dbReference type="InterPro" id="IPR006195">
    <property type="entry name" value="aa-tRNA-synth_II"/>
</dbReference>
<feature type="region of interest" description="Disordered" evidence="15">
    <location>
        <begin position="1"/>
        <end position="20"/>
    </location>
</feature>
<dbReference type="NCBIfam" id="NF001756">
    <property type="entry name" value="PRK00484.1"/>
    <property type="match status" value="1"/>
</dbReference>
<dbReference type="CDD" id="cd00775">
    <property type="entry name" value="LysRS_core"/>
    <property type="match status" value="1"/>
</dbReference>
<evidence type="ECO:0000256" key="2">
    <source>
        <dbReference type="ARBA" id="ARBA00008226"/>
    </source>
</evidence>
<dbReference type="InterPro" id="IPR012340">
    <property type="entry name" value="NA-bd_OB-fold"/>
</dbReference>
<dbReference type="GO" id="GO:0004824">
    <property type="term" value="F:lysine-tRNA ligase activity"/>
    <property type="evidence" value="ECO:0007669"/>
    <property type="project" value="UniProtKB-UniRule"/>
</dbReference>
<dbReference type="GO" id="GO:0005829">
    <property type="term" value="C:cytosol"/>
    <property type="evidence" value="ECO:0007669"/>
    <property type="project" value="TreeGrafter"/>
</dbReference>
<evidence type="ECO:0000256" key="9">
    <source>
        <dbReference type="ARBA" id="ARBA00022842"/>
    </source>
</evidence>
<evidence type="ECO:0000256" key="11">
    <source>
        <dbReference type="ARBA" id="ARBA00023146"/>
    </source>
</evidence>
<feature type="binding site" evidence="13">
    <location>
        <position position="438"/>
    </location>
    <ligand>
        <name>Mg(2+)</name>
        <dbReference type="ChEBI" id="CHEBI:18420"/>
        <label>1</label>
    </ligand>
</feature>
<dbReference type="PANTHER" id="PTHR42918:SF15">
    <property type="entry name" value="LYSINE--TRNA LIGASE, CHLOROPLASTIC_MITOCHONDRIAL"/>
    <property type="match status" value="1"/>
</dbReference>
<protein>
    <recommendedName>
        <fullName evidence="13">Lysine--tRNA ligase</fullName>
        <ecNumber evidence="13">6.1.1.6</ecNumber>
    </recommendedName>
    <alternativeName>
        <fullName evidence="13">Lysyl-tRNA synthetase</fullName>
        <shortName evidence="13">LysRS</shortName>
    </alternativeName>
</protein>
<evidence type="ECO:0000256" key="13">
    <source>
        <dbReference type="HAMAP-Rule" id="MF_00252"/>
    </source>
</evidence>
<organism evidence="17 18">
    <name type="scientific">Zeimonas arvi</name>
    <dbReference type="NCBI Taxonomy" id="2498847"/>
    <lineage>
        <taxon>Bacteria</taxon>
        <taxon>Pseudomonadati</taxon>
        <taxon>Pseudomonadota</taxon>
        <taxon>Betaproteobacteria</taxon>
        <taxon>Burkholderiales</taxon>
        <taxon>Burkholderiaceae</taxon>
        <taxon>Zeimonas</taxon>
    </lineage>
</organism>
<dbReference type="NCBIfam" id="TIGR00499">
    <property type="entry name" value="lysS_bact"/>
    <property type="match status" value="1"/>
</dbReference>
<evidence type="ECO:0000256" key="14">
    <source>
        <dbReference type="RuleBase" id="RU000336"/>
    </source>
</evidence>
<evidence type="ECO:0000313" key="18">
    <source>
        <dbReference type="Proteomes" id="UP000321548"/>
    </source>
</evidence>
<dbReference type="GO" id="GO:0042803">
    <property type="term" value="F:protein homodimerization activity"/>
    <property type="evidence" value="ECO:0007669"/>
    <property type="project" value="UniProtKB-ARBA"/>
</dbReference>
<dbReference type="InterPro" id="IPR004365">
    <property type="entry name" value="NA-bd_OB_tRNA"/>
</dbReference>
<name>A0A5C8NPQ6_9BURK</name>
<evidence type="ECO:0000256" key="6">
    <source>
        <dbReference type="ARBA" id="ARBA00022723"/>
    </source>
</evidence>
<keyword evidence="6 13" id="KW-0479">Metal-binding</keyword>
<dbReference type="OrthoDB" id="9801152at2"/>
<dbReference type="PANTHER" id="PTHR42918">
    <property type="entry name" value="LYSYL-TRNA SYNTHETASE"/>
    <property type="match status" value="1"/>
</dbReference>
<evidence type="ECO:0000256" key="15">
    <source>
        <dbReference type="SAM" id="MobiDB-lite"/>
    </source>
</evidence>
<dbReference type="PRINTS" id="PR00982">
    <property type="entry name" value="TRNASYNTHLYS"/>
</dbReference>
<dbReference type="InterPro" id="IPR044136">
    <property type="entry name" value="Lys-tRNA-ligase_II_N"/>
</dbReference>
<comment type="cofactor">
    <cofactor evidence="13 14">
        <name>Mg(2+)</name>
        <dbReference type="ChEBI" id="CHEBI:18420"/>
    </cofactor>
    <text evidence="13 14">Binds 3 Mg(2+) ions per subunit.</text>
</comment>
<dbReference type="InterPro" id="IPR002313">
    <property type="entry name" value="Lys-tRNA-ligase_II"/>
</dbReference>
<dbReference type="Pfam" id="PF00152">
    <property type="entry name" value="tRNA-synt_2"/>
    <property type="match status" value="1"/>
</dbReference>
<dbReference type="Gene3D" id="3.30.930.10">
    <property type="entry name" value="Bira Bifunctional Protein, Domain 2"/>
    <property type="match status" value="1"/>
</dbReference>
<dbReference type="SUPFAM" id="SSF55681">
    <property type="entry name" value="Class II aaRS and biotin synthetases"/>
    <property type="match status" value="1"/>
</dbReference>
<evidence type="ECO:0000256" key="7">
    <source>
        <dbReference type="ARBA" id="ARBA00022741"/>
    </source>
</evidence>
<accession>A0A5C8NPQ6</accession>
<keyword evidence="8 13" id="KW-0067">ATP-binding</keyword>
<dbReference type="GO" id="GO:0006430">
    <property type="term" value="P:lysyl-tRNA aminoacylation"/>
    <property type="evidence" value="ECO:0007669"/>
    <property type="project" value="UniProtKB-UniRule"/>
</dbReference>
<dbReference type="CDD" id="cd04322">
    <property type="entry name" value="LysRS_N"/>
    <property type="match status" value="1"/>
</dbReference>
<keyword evidence="4 13" id="KW-0963">Cytoplasm</keyword>